<protein>
    <submittedName>
        <fullName evidence="1">Uncharacterized protein</fullName>
    </submittedName>
</protein>
<organism evidence="1">
    <name type="scientific">bioreactor metagenome</name>
    <dbReference type="NCBI Taxonomy" id="1076179"/>
    <lineage>
        <taxon>unclassified sequences</taxon>
        <taxon>metagenomes</taxon>
        <taxon>ecological metagenomes</taxon>
    </lineage>
</organism>
<gene>
    <name evidence="1" type="ORF">SDC9_87335</name>
</gene>
<sequence>MQFWSRRKSRYISDTNNFIPNIQRLLYLGTPLTEIITARIRNQAICRYYSKLLPRWIIGFIAFQNKASIFIYFESHTFTILIKNVFRTIIDCVFKHLNRRRIEGGINSAPFTNSNLYFGNCGKPAVKSFKIIDVLFNTCMWHAGRHEQITSFIEGWHEFLARSRKGTGGSLPDIGLPKRCPADFLETGCNKANYFTEALPYQKTEYKSK</sequence>
<dbReference type="EMBL" id="VSSQ01009093">
    <property type="protein sequence ID" value="MPM40689.1"/>
    <property type="molecule type" value="Genomic_DNA"/>
</dbReference>
<comment type="caution">
    <text evidence="1">The sequence shown here is derived from an EMBL/GenBank/DDBJ whole genome shotgun (WGS) entry which is preliminary data.</text>
</comment>
<reference evidence="1" key="1">
    <citation type="submission" date="2019-08" db="EMBL/GenBank/DDBJ databases">
        <authorList>
            <person name="Kucharzyk K."/>
            <person name="Murdoch R.W."/>
            <person name="Higgins S."/>
            <person name="Loffler F."/>
        </authorList>
    </citation>
    <scope>NUCLEOTIDE SEQUENCE</scope>
</reference>
<accession>A0A644ZIM9</accession>
<proteinExistence type="predicted"/>
<name>A0A644ZIM9_9ZZZZ</name>
<evidence type="ECO:0000313" key="1">
    <source>
        <dbReference type="EMBL" id="MPM40689.1"/>
    </source>
</evidence>
<dbReference type="AlphaFoldDB" id="A0A644ZIM9"/>